<feature type="transmembrane region" description="Helical" evidence="12">
    <location>
        <begin position="293"/>
        <end position="317"/>
    </location>
</feature>
<evidence type="ECO:0000313" key="16">
    <source>
        <dbReference type="Proteomes" id="UP000183413"/>
    </source>
</evidence>
<evidence type="ECO:0000256" key="5">
    <source>
        <dbReference type="ARBA" id="ARBA00022692"/>
    </source>
</evidence>
<feature type="transmembrane region" description="Helical" evidence="12">
    <location>
        <begin position="33"/>
        <end position="52"/>
    </location>
</feature>
<feature type="transmembrane region" description="Helical" evidence="12">
    <location>
        <begin position="163"/>
        <end position="192"/>
    </location>
</feature>
<dbReference type="Gene3D" id="1.20.1560.10">
    <property type="entry name" value="ABC transporter type 1, transmembrane domain"/>
    <property type="match status" value="1"/>
</dbReference>
<evidence type="ECO:0000256" key="12">
    <source>
        <dbReference type="SAM" id="Phobius"/>
    </source>
</evidence>
<dbReference type="EMBL" id="FOVH01000010">
    <property type="protein sequence ID" value="SFO86233.1"/>
    <property type="molecule type" value="Genomic_DNA"/>
</dbReference>
<dbReference type="InterPro" id="IPR003593">
    <property type="entry name" value="AAA+_ATPase"/>
</dbReference>
<dbReference type="InterPro" id="IPR011527">
    <property type="entry name" value="ABC1_TM_dom"/>
</dbReference>
<dbReference type="Proteomes" id="UP000183413">
    <property type="component" value="Unassembled WGS sequence"/>
</dbReference>
<evidence type="ECO:0000256" key="6">
    <source>
        <dbReference type="ARBA" id="ARBA00022741"/>
    </source>
</evidence>
<dbReference type="InterPro" id="IPR017871">
    <property type="entry name" value="ABC_transporter-like_CS"/>
</dbReference>
<dbReference type="PANTHER" id="PTHR43394:SF1">
    <property type="entry name" value="ATP-BINDING CASSETTE SUB-FAMILY B MEMBER 10, MITOCHONDRIAL"/>
    <property type="match status" value="1"/>
</dbReference>
<dbReference type="InParanoid" id="A0A1I5KMZ8"/>
<accession>A0A1I5KMZ8</accession>
<keyword evidence="7 15" id="KW-0067">ATP-binding</keyword>
<reference evidence="15 16" key="1">
    <citation type="submission" date="2016-10" db="EMBL/GenBank/DDBJ databases">
        <authorList>
            <person name="de Groot N.N."/>
        </authorList>
    </citation>
    <scope>NUCLEOTIDE SEQUENCE [LARGE SCALE GENOMIC DNA]</scope>
    <source>
        <strain evidence="15 16">DSM 43067</strain>
    </source>
</reference>
<dbReference type="AlphaFoldDB" id="A0A1I5KMZ8"/>
<keyword evidence="9 12" id="KW-0472">Membrane</keyword>
<evidence type="ECO:0000259" key="13">
    <source>
        <dbReference type="PROSITE" id="PS50893"/>
    </source>
</evidence>
<dbReference type="PROSITE" id="PS00211">
    <property type="entry name" value="ABC_TRANSPORTER_1"/>
    <property type="match status" value="1"/>
</dbReference>
<dbReference type="GO" id="GO:0015421">
    <property type="term" value="F:ABC-type oligopeptide transporter activity"/>
    <property type="evidence" value="ECO:0007669"/>
    <property type="project" value="TreeGrafter"/>
</dbReference>
<evidence type="ECO:0000256" key="9">
    <source>
        <dbReference type="ARBA" id="ARBA00023136"/>
    </source>
</evidence>
<keyword evidence="5 12" id="KW-0812">Transmembrane</keyword>
<proteinExistence type="inferred from homology"/>
<dbReference type="InterPro" id="IPR003439">
    <property type="entry name" value="ABC_transporter-like_ATP-bd"/>
</dbReference>
<evidence type="ECO:0000256" key="4">
    <source>
        <dbReference type="ARBA" id="ARBA00022519"/>
    </source>
</evidence>
<evidence type="ECO:0000256" key="7">
    <source>
        <dbReference type="ARBA" id="ARBA00022840"/>
    </source>
</evidence>
<feature type="domain" description="ABC transporter" evidence="13">
    <location>
        <begin position="353"/>
        <end position="602"/>
    </location>
</feature>
<dbReference type="Pfam" id="PF00005">
    <property type="entry name" value="ABC_tran"/>
    <property type="match status" value="1"/>
</dbReference>
<sequence>MRPVTVPWKGLAAGLGRLAAASVLCLRAGPWMYLGLLAVTVVTGLLPAGTAWSTKAVLDSVASGRPAASALWWAAALVAIGLVTAVVPNLSAYMDTELVRRVDRHVQDRLYSAVSSFSGLARFEDPRFLDRLRMASLATGSALTPATTGLFDVGRSVLTLLSLLVTLYVLSPVMAVVLVGAAFPALMAQILLSRQQVGMMMVLSPANRRYLFYKSLITDVRAAKEVRLFSLQSFLRERLLGTLTRIQDGERRLDKRTALVQAVLALAGGVIAGAGLLWAVRAASHGRLSVGDVSAFAAAVAGVQAALAALVSGIGAAHQALLSLGHHLEVVGAPDDFPDPPAGSRLTPLRSGLELRDVWFRYDDAHPWILRGVSLTVPAGASVALVGLNGAGKSTLIKLLCRFYDPTRGAILWDGVDIRQVPVAELRRRIGALFQDFMTYDLTAAENIGVGDPPALRERPRIERAARIAGVHEQIQAMPRGYDTLLSRAFQAEDGDDPEAGVVLSGGQWQRVALARALLRDDHDLLILDEPSAGLDAEAEHRMHRRLDEHRAGRTTLLVSHRLNVVREADLIVALADGRIAEQGTHAHLCRADGLYARLFALQAEGYGDATFPNPENDNGRSALLGTFDGKEESHDQRHRAAR</sequence>
<evidence type="ECO:0000256" key="10">
    <source>
        <dbReference type="ARBA" id="ARBA00023455"/>
    </source>
</evidence>
<evidence type="ECO:0000259" key="14">
    <source>
        <dbReference type="PROSITE" id="PS50929"/>
    </source>
</evidence>
<dbReference type="PANTHER" id="PTHR43394">
    <property type="entry name" value="ATP-DEPENDENT PERMEASE MDL1, MITOCHONDRIAL"/>
    <property type="match status" value="1"/>
</dbReference>
<dbReference type="STRING" id="1993.SAMN04489713_11063"/>
<dbReference type="SMART" id="SM00382">
    <property type="entry name" value="AAA"/>
    <property type="match status" value="1"/>
</dbReference>
<keyword evidence="2" id="KW-0813">Transport</keyword>
<gene>
    <name evidence="15" type="ORF">SAMN04489713_11063</name>
</gene>
<evidence type="ECO:0000313" key="15">
    <source>
        <dbReference type="EMBL" id="SFO86233.1"/>
    </source>
</evidence>
<feature type="domain" description="ABC transmembrane type-1" evidence="14">
    <location>
        <begin position="34"/>
        <end position="319"/>
    </location>
</feature>
<protein>
    <submittedName>
        <fullName evidence="15">ATP-binding cassette, subfamily B</fullName>
    </submittedName>
</protein>
<dbReference type="SUPFAM" id="SSF90123">
    <property type="entry name" value="ABC transporter transmembrane region"/>
    <property type="match status" value="1"/>
</dbReference>
<dbReference type="InterPro" id="IPR027417">
    <property type="entry name" value="P-loop_NTPase"/>
</dbReference>
<keyword evidence="3" id="KW-1003">Cell membrane</keyword>
<evidence type="ECO:0000256" key="11">
    <source>
        <dbReference type="SAM" id="MobiDB-lite"/>
    </source>
</evidence>
<feature type="region of interest" description="Disordered" evidence="11">
    <location>
        <begin position="611"/>
        <end position="643"/>
    </location>
</feature>
<organism evidence="15 16">
    <name type="scientific">Actinomadura madurae</name>
    <dbReference type="NCBI Taxonomy" id="1993"/>
    <lineage>
        <taxon>Bacteria</taxon>
        <taxon>Bacillati</taxon>
        <taxon>Actinomycetota</taxon>
        <taxon>Actinomycetes</taxon>
        <taxon>Streptosporangiales</taxon>
        <taxon>Thermomonosporaceae</taxon>
        <taxon>Actinomadura</taxon>
    </lineage>
</organism>
<dbReference type="GO" id="GO:0005886">
    <property type="term" value="C:plasma membrane"/>
    <property type="evidence" value="ECO:0007669"/>
    <property type="project" value="UniProtKB-SubCell"/>
</dbReference>
<dbReference type="eggNOG" id="COG1132">
    <property type="taxonomic scope" value="Bacteria"/>
</dbReference>
<evidence type="ECO:0000256" key="8">
    <source>
        <dbReference type="ARBA" id="ARBA00022989"/>
    </source>
</evidence>
<keyword evidence="8 12" id="KW-1133">Transmembrane helix</keyword>
<keyword evidence="16" id="KW-1185">Reference proteome</keyword>
<feature type="transmembrane region" description="Helical" evidence="12">
    <location>
        <begin position="258"/>
        <end position="281"/>
    </location>
</feature>
<evidence type="ECO:0000256" key="3">
    <source>
        <dbReference type="ARBA" id="ARBA00022475"/>
    </source>
</evidence>
<dbReference type="PROSITE" id="PS50929">
    <property type="entry name" value="ABC_TM1F"/>
    <property type="match status" value="1"/>
</dbReference>
<evidence type="ECO:0000256" key="1">
    <source>
        <dbReference type="ARBA" id="ARBA00004429"/>
    </source>
</evidence>
<evidence type="ECO:0000256" key="2">
    <source>
        <dbReference type="ARBA" id="ARBA00022448"/>
    </source>
</evidence>
<dbReference type="InterPro" id="IPR039421">
    <property type="entry name" value="Type_1_exporter"/>
</dbReference>
<comment type="subcellular location">
    <subcellularLocation>
        <location evidence="1">Cell inner membrane</location>
        <topology evidence="1">Multi-pass membrane protein</topology>
    </subcellularLocation>
</comment>
<dbReference type="Gene3D" id="3.40.50.300">
    <property type="entry name" value="P-loop containing nucleotide triphosphate hydrolases"/>
    <property type="match status" value="1"/>
</dbReference>
<dbReference type="FunFam" id="3.40.50.300:FF:000221">
    <property type="entry name" value="Multidrug ABC transporter ATP-binding protein"/>
    <property type="match status" value="1"/>
</dbReference>
<comment type="similarity">
    <text evidence="10">Belongs to the ABC transporter superfamily. Siderophore-Fe(3+) uptake transporter (SIUT) (TC 3.A.1.21) family.</text>
</comment>
<keyword evidence="6" id="KW-0547">Nucleotide-binding</keyword>
<dbReference type="InterPro" id="IPR036640">
    <property type="entry name" value="ABC1_TM_sf"/>
</dbReference>
<dbReference type="GO" id="GO:0005524">
    <property type="term" value="F:ATP binding"/>
    <property type="evidence" value="ECO:0007669"/>
    <property type="project" value="UniProtKB-KW"/>
</dbReference>
<dbReference type="GO" id="GO:0016887">
    <property type="term" value="F:ATP hydrolysis activity"/>
    <property type="evidence" value="ECO:0007669"/>
    <property type="project" value="InterPro"/>
</dbReference>
<feature type="transmembrane region" description="Helical" evidence="12">
    <location>
        <begin position="72"/>
        <end position="94"/>
    </location>
</feature>
<keyword evidence="4" id="KW-0997">Cell inner membrane</keyword>
<dbReference type="PROSITE" id="PS50893">
    <property type="entry name" value="ABC_TRANSPORTER_2"/>
    <property type="match status" value="1"/>
</dbReference>
<name>A0A1I5KMZ8_9ACTN</name>
<dbReference type="SUPFAM" id="SSF52540">
    <property type="entry name" value="P-loop containing nucleoside triphosphate hydrolases"/>
    <property type="match status" value="1"/>
</dbReference>